<dbReference type="InterPro" id="IPR000871">
    <property type="entry name" value="Beta-lactam_class-A"/>
</dbReference>
<keyword evidence="11" id="KW-0472">Membrane</keyword>
<evidence type="ECO:0000256" key="10">
    <source>
        <dbReference type="RuleBase" id="RU004016"/>
    </source>
</evidence>
<reference evidence="15 18" key="2">
    <citation type="journal article" date="2020" name="Microbiol. Resour. Announc.">
        <title>Complete Genome Sequence of Streptococcus salivarius DB-B5, a Novel Probiotic Candidate Isolated from the Supragingival Plaque of a Healthy Female Subject.</title>
        <authorList>
            <person name="Fields F.R."/>
            <person name="Li X."/>
            <person name="Navarre W.W."/>
            <person name="Naito M."/>
        </authorList>
    </citation>
    <scope>NUCLEOTIDE SEQUENCE [LARGE SCALE GENOMIC DNA]</scope>
    <source>
        <strain evidence="15 18">DB-B5</strain>
    </source>
</reference>
<dbReference type="InterPro" id="IPR001967">
    <property type="entry name" value="Peptidase_S11_N"/>
</dbReference>
<keyword evidence="3 12" id="KW-0732">Signal</keyword>
<evidence type="ECO:0000313" key="16">
    <source>
        <dbReference type="EMBL" id="TNF67703.1"/>
    </source>
</evidence>
<evidence type="ECO:0000256" key="9">
    <source>
        <dbReference type="PIRSR" id="PIRSR618044-2"/>
    </source>
</evidence>
<evidence type="ECO:0000256" key="4">
    <source>
        <dbReference type="ARBA" id="ARBA00022801"/>
    </source>
</evidence>
<evidence type="ECO:0000256" key="2">
    <source>
        <dbReference type="ARBA" id="ARBA00007164"/>
    </source>
</evidence>
<dbReference type="RefSeq" id="WP_002884901.1">
    <property type="nucleotide sequence ID" value="NZ_CP053998.1"/>
</dbReference>
<evidence type="ECO:0000313" key="17">
    <source>
        <dbReference type="Proteomes" id="UP000308186"/>
    </source>
</evidence>
<evidence type="ECO:0000313" key="15">
    <source>
        <dbReference type="EMBL" id="QMI50980.1"/>
    </source>
</evidence>
<feature type="active site" evidence="8">
    <location>
        <position position="135"/>
    </location>
</feature>
<feature type="transmembrane region" description="Helical" evidence="11">
    <location>
        <begin position="408"/>
        <end position="426"/>
    </location>
</feature>
<dbReference type="InterPro" id="IPR037091">
    <property type="entry name" value="Pen-bd_prot4_C_dom_sf"/>
</dbReference>
<dbReference type="GO" id="GO:0030655">
    <property type="term" value="P:beta-lactam antibiotic catabolic process"/>
    <property type="evidence" value="ECO:0007669"/>
    <property type="project" value="InterPro"/>
</dbReference>
<dbReference type="PRINTS" id="PR00725">
    <property type="entry name" value="DADACBPTASE1"/>
</dbReference>
<evidence type="ECO:0000256" key="7">
    <source>
        <dbReference type="ARBA" id="ARBA00023316"/>
    </source>
</evidence>
<dbReference type="Pfam" id="PF09211">
    <property type="entry name" value="DUF1958"/>
    <property type="match status" value="1"/>
</dbReference>
<dbReference type="GO" id="GO:0006508">
    <property type="term" value="P:proteolysis"/>
    <property type="evidence" value="ECO:0007669"/>
    <property type="project" value="InterPro"/>
</dbReference>
<feature type="active site" description="Acyl-ester intermediate" evidence="8">
    <location>
        <position position="71"/>
    </location>
</feature>
<dbReference type="GO" id="GO:0071555">
    <property type="term" value="P:cell wall organization"/>
    <property type="evidence" value="ECO:0007669"/>
    <property type="project" value="UniProtKB-KW"/>
</dbReference>
<organism evidence="15 18">
    <name type="scientific">Streptococcus salivarius</name>
    <dbReference type="NCBI Taxonomy" id="1304"/>
    <lineage>
        <taxon>Bacteria</taxon>
        <taxon>Bacillati</taxon>
        <taxon>Bacillota</taxon>
        <taxon>Bacilli</taxon>
        <taxon>Lactobacillales</taxon>
        <taxon>Streptococcaceae</taxon>
        <taxon>Streptococcus</taxon>
    </lineage>
</organism>
<keyword evidence="15" id="KW-0645">Protease</keyword>
<gene>
    <name evidence="16" type="ORF">FBF48_05495</name>
    <name evidence="15" type="ORF">HRE60_04685</name>
</gene>
<evidence type="ECO:0000256" key="6">
    <source>
        <dbReference type="ARBA" id="ARBA00022984"/>
    </source>
</evidence>
<dbReference type="EMBL" id="VDCW01000005">
    <property type="protein sequence ID" value="TNF67703.1"/>
    <property type="molecule type" value="Genomic_DNA"/>
</dbReference>
<feature type="signal peptide" evidence="12">
    <location>
        <begin position="1"/>
        <end position="23"/>
    </location>
</feature>
<evidence type="ECO:0000313" key="18">
    <source>
        <dbReference type="Proteomes" id="UP000516705"/>
    </source>
</evidence>
<accession>A0A4Q5C295</accession>
<dbReference type="Gene3D" id="2.30.140.20">
    <property type="entry name" value="Penicillin-binding protein 4, C-terminal domain"/>
    <property type="match status" value="1"/>
</dbReference>
<dbReference type="Pfam" id="PF00768">
    <property type="entry name" value="Peptidase_S11"/>
    <property type="match status" value="1"/>
</dbReference>
<keyword evidence="15" id="KW-0121">Carboxypeptidase</keyword>
<feature type="domain" description="Peptidase S11 D-alanyl-D-alanine carboxypeptidase A N-terminal" evidence="13">
    <location>
        <begin position="40"/>
        <end position="291"/>
    </location>
</feature>
<dbReference type="Gene3D" id="3.40.710.10">
    <property type="entry name" value="DD-peptidase/beta-lactamase superfamily"/>
    <property type="match status" value="1"/>
</dbReference>
<evidence type="ECO:0000256" key="1">
    <source>
        <dbReference type="ARBA" id="ARBA00003217"/>
    </source>
</evidence>
<dbReference type="InterPro" id="IPR015956">
    <property type="entry name" value="Peniciliin-bd_prot_C_sf"/>
</dbReference>
<feature type="chain" id="PRO_5042718278" evidence="12">
    <location>
        <begin position="24"/>
        <end position="446"/>
    </location>
</feature>
<dbReference type="AlphaFoldDB" id="A0A4Q5C295"/>
<evidence type="ECO:0000259" key="14">
    <source>
        <dbReference type="Pfam" id="PF09211"/>
    </source>
</evidence>
<name>A0A4Q5C295_STRSL</name>
<keyword evidence="11" id="KW-0812">Transmembrane</keyword>
<dbReference type="PANTHER" id="PTHR35333">
    <property type="entry name" value="BETA-LACTAMASE"/>
    <property type="match status" value="1"/>
</dbReference>
<keyword evidence="6" id="KW-0573">Peptidoglycan synthesis</keyword>
<dbReference type="Proteomes" id="UP000308186">
    <property type="component" value="Unassembled WGS sequence"/>
</dbReference>
<evidence type="ECO:0000256" key="12">
    <source>
        <dbReference type="SAM" id="SignalP"/>
    </source>
</evidence>
<dbReference type="GO" id="GO:0046677">
    <property type="term" value="P:response to antibiotic"/>
    <property type="evidence" value="ECO:0007669"/>
    <property type="project" value="InterPro"/>
</dbReference>
<evidence type="ECO:0000259" key="13">
    <source>
        <dbReference type="Pfam" id="PF00768"/>
    </source>
</evidence>
<sequence>MKKKLLGLFLVASLALAPSLSSADQLVDIAQKAGYKEATETYRPKSSLLIDANTGDILWQDNIDEVRDPASMSKAMSLYLVFDALSKGEIKEDTVITAKPTDEAIANIYEISNNKIVSGVKYTVSELITMTAVPSSNAATVMLANYLSDNDPDKWIDRMNEKSKELGMTNTKWYNASGAGAASYKGYYTPKRYDNNHSNQTTARDLSIMAYNLIKHHPEILKYTSQQTVTVKKGTPYEETFENYNYSLPGADYGLKGVDGLKTGSSPRGDYNYISTCKRGNQRVISVILGVGNWEDESSEKIRHAFGNSLIEKMFKDYSYKKVLSKGKQKIDGKKYDVQKDVYATVKKGQEPKISVKNDYVLVDNGLKTVSPKIKASTVKATKTGFFLFSGGQKEKQTSNKHNFMKHFALFCFLLLPLYVLYLIFINEKKRRQKVKERRQARQINN</sequence>
<dbReference type="InterPro" id="IPR015294">
    <property type="entry name" value="Pen-bd_prot4_C_dom"/>
</dbReference>
<dbReference type="InterPro" id="IPR018044">
    <property type="entry name" value="Peptidase_S11"/>
</dbReference>
<feature type="active site" description="Proton acceptor" evidence="8">
    <location>
        <position position="74"/>
    </location>
</feature>
<protein>
    <submittedName>
        <fullName evidence="15">D-alanyl-D-alanine carboxypeptidase</fullName>
    </submittedName>
</protein>
<dbReference type="GO" id="GO:0008800">
    <property type="term" value="F:beta-lactamase activity"/>
    <property type="evidence" value="ECO:0007669"/>
    <property type="project" value="InterPro"/>
</dbReference>
<keyword evidence="7" id="KW-0961">Cell wall biogenesis/degradation</keyword>
<dbReference type="PANTHER" id="PTHR35333:SF4">
    <property type="entry name" value="SLR0121 PROTEIN"/>
    <property type="match status" value="1"/>
</dbReference>
<comment type="function">
    <text evidence="1">Removes C-terminal D-alanyl residues from sugar-peptide cell wall precursors.</text>
</comment>
<evidence type="ECO:0000256" key="3">
    <source>
        <dbReference type="ARBA" id="ARBA00022729"/>
    </source>
</evidence>
<reference evidence="16 17" key="1">
    <citation type="submission" date="2019-06" db="EMBL/GenBank/DDBJ databases">
        <title>Genome Announcement To Ensure Probiotic Safety of Streptococcus salivarius UBSS01.</title>
        <authorList>
            <person name="Sulthana A."/>
            <person name="Lakshmi S.G."/>
            <person name="Madempudi R.S."/>
        </authorList>
    </citation>
    <scope>NUCLEOTIDE SEQUENCE [LARGE SCALE GENOMIC DNA]</scope>
    <source>
        <strain evidence="16 17">UBSS01</strain>
    </source>
</reference>
<feature type="binding site" evidence="9">
    <location>
        <position position="262"/>
    </location>
    <ligand>
        <name>substrate</name>
    </ligand>
</feature>
<dbReference type="Proteomes" id="UP000516705">
    <property type="component" value="Chromosome"/>
</dbReference>
<dbReference type="SUPFAM" id="SSF56601">
    <property type="entry name" value="beta-lactamase/transpeptidase-like"/>
    <property type="match status" value="1"/>
</dbReference>
<dbReference type="GO" id="GO:0008360">
    <property type="term" value="P:regulation of cell shape"/>
    <property type="evidence" value="ECO:0007669"/>
    <property type="project" value="UniProtKB-KW"/>
</dbReference>
<dbReference type="InterPro" id="IPR012338">
    <property type="entry name" value="Beta-lactam/transpept-like"/>
</dbReference>
<comment type="similarity">
    <text evidence="2 10">Belongs to the peptidase S11 family.</text>
</comment>
<dbReference type="SUPFAM" id="SSF69189">
    <property type="entry name" value="Penicillin-binding protein associated domain"/>
    <property type="match status" value="1"/>
</dbReference>
<evidence type="ECO:0000256" key="5">
    <source>
        <dbReference type="ARBA" id="ARBA00022960"/>
    </source>
</evidence>
<dbReference type="GO" id="GO:0009252">
    <property type="term" value="P:peptidoglycan biosynthetic process"/>
    <property type="evidence" value="ECO:0007669"/>
    <property type="project" value="UniProtKB-KW"/>
</dbReference>
<evidence type="ECO:0000256" key="11">
    <source>
        <dbReference type="SAM" id="Phobius"/>
    </source>
</evidence>
<keyword evidence="11" id="KW-1133">Transmembrane helix</keyword>
<evidence type="ECO:0000256" key="8">
    <source>
        <dbReference type="PIRSR" id="PIRSR618044-1"/>
    </source>
</evidence>
<proteinExistence type="inferred from homology"/>
<dbReference type="GO" id="GO:0009002">
    <property type="term" value="F:serine-type D-Ala-D-Ala carboxypeptidase activity"/>
    <property type="evidence" value="ECO:0007669"/>
    <property type="project" value="InterPro"/>
</dbReference>
<feature type="domain" description="Penicillin-binding protein 4 C-terminal" evidence="14">
    <location>
        <begin position="320"/>
        <end position="381"/>
    </location>
</feature>
<dbReference type="EMBL" id="CP054153">
    <property type="protein sequence ID" value="QMI50980.1"/>
    <property type="molecule type" value="Genomic_DNA"/>
</dbReference>
<keyword evidence="4" id="KW-0378">Hydrolase</keyword>
<keyword evidence="5" id="KW-0133">Cell shape</keyword>